<keyword evidence="2" id="KW-1185">Reference proteome</keyword>
<evidence type="ECO:0000313" key="1">
    <source>
        <dbReference type="EMBL" id="MBA0810335.1"/>
    </source>
</evidence>
<dbReference type="AlphaFoldDB" id="A0A7J9HN09"/>
<accession>A0A7J9HN09</accession>
<name>A0A7J9HN09_9ROSI</name>
<organism evidence="1 2">
    <name type="scientific">Gossypium harknessii</name>
    <dbReference type="NCBI Taxonomy" id="34285"/>
    <lineage>
        <taxon>Eukaryota</taxon>
        <taxon>Viridiplantae</taxon>
        <taxon>Streptophyta</taxon>
        <taxon>Embryophyta</taxon>
        <taxon>Tracheophyta</taxon>
        <taxon>Spermatophyta</taxon>
        <taxon>Magnoliopsida</taxon>
        <taxon>eudicotyledons</taxon>
        <taxon>Gunneridae</taxon>
        <taxon>Pentapetalae</taxon>
        <taxon>rosids</taxon>
        <taxon>malvids</taxon>
        <taxon>Malvales</taxon>
        <taxon>Malvaceae</taxon>
        <taxon>Malvoideae</taxon>
        <taxon>Gossypium</taxon>
    </lineage>
</organism>
<gene>
    <name evidence="1" type="ORF">Gohar_002339</name>
</gene>
<protein>
    <submittedName>
        <fullName evidence="1">Uncharacterized protein</fullName>
    </submittedName>
</protein>
<sequence length="43" mass="4803">MRIGIGSLGITVTYGRRKCSIFDVKLWGILEGLKLTQREGHAK</sequence>
<dbReference type="EMBL" id="JABFAD010000010">
    <property type="protein sequence ID" value="MBA0810335.1"/>
    <property type="molecule type" value="Genomic_DNA"/>
</dbReference>
<feature type="non-terminal residue" evidence="1">
    <location>
        <position position="43"/>
    </location>
</feature>
<evidence type="ECO:0000313" key="2">
    <source>
        <dbReference type="Proteomes" id="UP000593560"/>
    </source>
</evidence>
<comment type="caution">
    <text evidence="1">The sequence shown here is derived from an EMBL/GenBank/DDBJ whole genome shotgun (WGS) entry which is preliminary data.</text>
</comment>
<dbReference type="Proteomes" id="UP000593560">
    <property type="component" value="Unassembled WGS sequence"/>
</dbReference>
<reference evidence="1 2" key="1">
    <citation type="journal article" date="2019" name="Genome Biol. Evol.">
        <title>Insights into the evolution of the New World diploid cottons (Gossypium, subgenus Houzingenia) based on genome sequencing.</title>
        <authorList>
            <person name="Grover C.E."/>
            <person name="Arick M.A. 2nd"/>
            <person name="Thrash A."/>
            <person name="Conover J.L."/>
            <person name="Sanders W.S."/>
            <person name="Peterson D.G."/>
            <person name="Frelichowski J.E."/>
            <person name="Scheffler J.A."/>
            <person name="Scheffler B.E."/>
            <person name="Wendel J.F."/>
        </authorList>
    </citation>
    <scope>NUCLEOTIDE SEQUENCE [LARGE SCALE GENOMIC DNA]</scope>
    <source>
        <strain evidence="1">0</strain>
        <tissue evidence="1">Leaf</tissue>
    </source>
</reference>
<proteinExistence type="predicted"/>